<dbReference type="Gene3D" id="3.40.50.10600">
    <property type="entry name" value="SpoIIaa-like domains"/>
    <property type="match status" value="1"/>
</dbReference>
<reference evidence="1 2" key="1">
    <citation type="submission" date="2024-03" db="EMBL/GenBank/DDBJ databases">
        <title>Draft genome sequence of Pseudonocardia carboxydivorans JCM 14827.</title>
        <authorList>
            <person name="Duangmal K."/>
        </authorList>
    </citation>
    <scope>NUCLEOTIDE SEQUENCE [LARGE SCALE GENOMIC DNA]</scope>
    <source>
        <strain evidence="1 2">JCM 14827</strain>
    </source>
</reference>
<comment type="caution">
    <text evidence="1">The sequence shown here is derived from an EMBL/GenBank/DDBJ whole genome shotgun (WGS) entry which is preliminary data.</text>
</comment>
<dbReference type="Pfam" id="PF11964">
    <property type="entry name" value="SpoIIAA-like"/>
    <property type="match status" value="1"/>
</dbReference>
<sequence>MLETISTVPEGVVGLRAVGVLDRADFASTIEPIVEEAIRLHRPFRLLLQLGPDYVGFTAGAAWEKTGMWLQHPTIPRLVEGYALVSDIGWVRELAHLAGALLPFPMRVFGNDRLDDAAAWLASLPATSPAATGG</sequence>
<dbReference type="Proteomes" id="UP001367513">
    <property type="component" value="Unassembled WGS sequence"/>
</dbReference>
<evidence type="ECO:0000313" key="2">
    <source>
        <dbReference type="Proteomes" id="UP001367513"/>
    </source>
</evidence>
<organism evidence="1 2">
    <name type="scientific">Pseudonocardia alni subsp. carboxydivorans</name>
    <dbReference type="NCBI Taxonomy" id="415010"/>
    <lineage>
        <taxon>Bacteria</taxon>
        <taxon>Bacillati</taxon>
        <taxon>Actinomycetota</taxon>
        <taxon>Actinomycetes</taxon>
        <taxon>Pseudonocardiales</taxon>
        <taxon>Pseudonocardiaceae</taxon>
        <taxon>Pseudonocardia</taxon>
    </lineage>
</organism>
<dbReference type="InterPro" id="IPR036513">
    <property type="entry name" value="STAS_dom_sf"/>
</dbReference>
<dbReference type="SUPFAM" id="SSF52091">
    <property type="entry name" value="SpoIIaa-like"/>
    <property type="match status" value="1"/>
</dbReference>
<proteinExistence type="predicted"/>
<keyword evidence="2" id="KW-1185">Reference proteome</keyword>
<evidence type="ECO:0000313" key="1">
    <source>
        <dbReference type="EMBL" id="MEK6463413.1"/>
    </source>
</evidence>
<dbReference type="InterPro" id="IPR021866">
    <property type="entry name" value="SpoIIAA-like"/>
</dbReference>
<protein>
    <submittedName>
        <fullName evidence="1">STAS/SEC14 domain-containing protein</fullName>
    </submittedName>
</protein>
<dbReference type="RefSeq" id="WP_346106500.1">
    <property type="nucleotide sequence ID" value="NZ_BAAAOD010000060.1"/>
</dbReference>
<dbReference type="EMBL" id="JBBPIX010000002">
    <property type="protein sequence ID" value="MEK6463413.1"/>
    <property type="molecule type" value="Genomic_DNA"/>
</dbReference>
<gene>
    <name evidence="1" type="ORF">WG925_06610</name>
</gene>
<accession>A0ABU9AAP9</accession>
<dbReference type="InterPro" id="IPR038396">
    <property type="entry name" value="SpoIIAA-like_sf"/>
</dbReference>
<name>A0ABU9AAP9_PSEA5</name>